<evidence type="ECO:0000256" key="9">
    <source>
        <dbReference type="ARBA" id="ARBA00022691"/>
    </source>
</evidence>
<comment type="function">
    <text evidence="10 12">Specifically methylates the N3 position of the uracil ring of uridine 1498 (m3U1498) in 16S rRNA. Acts on the fully assembled 30S ribosomal subunit.</text>
</comment>
<reference evidence="15 16" key="1">
    <citation type="submission" date="2020-07" db="EMBL/GenBank/DDBJ databases">
        <title>Thermoactinomyces phylogeny.</title>
        <authorList>
            <person name="Dunlap C."/>
        </authorList>
    </citation>
    <scope>NUCLEOTIDE SEQUENCE [LARGE SCALE GENOMIC DNA]</scope>
    <source>
        <strain evidence="15 16">AMNI-1</strain>
    </source>
</reference>
<evidence type="ECO:0000256" key="7">
    <source>
        <dbReference type="ARBA" id="ARBA00022603"/>
    </source>
</evidence>
<dbReference type="Pfam" id="PF20260">
    <property type="entry name" value="PUA_4"/>
    <property type="match status" value="1"/>
</dbReference>
<dbReference type="NCBIfam" id="TIGR00046">
    <property type="entry name" value="RsmE family RNA methyltransferase"/>
    <property type="match status" value="1"/>
</dbReference>
<keyword evidence="8 12" id="KW-0808">Transferase</keyword>
<evidence type="ECO:0000256" key="5">
    <source>
        <dbReference type="ARBA" id="ARBA00022490"/>
    </source>
</evidence>
<keyword evidence="16" id="KW-1185">Reference proteome</keyword>
<dbReference type="Pfam" id="PF04452">
    <property type="entry name" value="Methyltrans_RNA"/>
    <property type="match status" value="1"/>
</dbReference>
<dbReference type="InterPro" id="IPR029026">
    <property type="entry name" value="tRNA_m1G_MTases_N"/>
</dbReference>
<dbReference type="PANTHER" id="PTHR30027:SF3">
    <property type="entry name" value="16S RRNA (URACIL(1498)-N(3))-METHYLTRANSFERASE"/>
    <property type="match status" value="1"/>
</dbReference>
<dbReference type="RefSeq" id="WP_181736576.1">
    <property type="nucleotide sequence ID" value="NZ_JACEOL010000001.1"/>
</dbReference>
<dbReference type="PANTHER" id="PTHR30027">
    <property type="entry name" value="RIBOSOMAL RNA SMALL SUBUNIT METHYLTRANSFERASE E"/>
    <property type="match status" value="1"/>
</dbReference>
<accession>A0A7W1XPI3</accession>
<comment type="subcellular location">
    <subcellularLocation>
        <location evidence="1 12">Cytoplasm</location>
    </subcellularLocation>
</comment>
<dbReference type="PIRSF" id="PIRSF015601">
    <property type="entry name" value="MTase_slr0722"/>
    <property type="match status" value="1"/>
</dbReference>
<comment type="catalytic activity">
    <reaction evidence="11 12">
        <text>uridine(1498) in 16S rRNA + S-adenosyl-L-methionine = N(3)-methyluridine(1498) in 16S rRNA + S-adenosyl-L-homocysteine + H(+)</text>
        <dbReference type="Rhea" id="RHEA:42920"/>
        <dbReference type="Rhea" id="RHEA-COMP:10283"/>
        <dbReference type="Rhea" id="RHEA-COMP:10284"/>
        <dbReference type="ChEBI" id="CHEBI:15378"/>
        <dbReference type="ChEBI" id="CHEBI:57856"/>
        <dbReference type="ChEBI" id="CHEBI:59789"/>
        <dbReference type="ChEBI" id="CHEBI:65315"/>
        <dbReference type="ChEBI" id="CHEBI:74502"/>
        <dbReference type="EC" id="2.1.1.193"/>
    </reaction>
</comment>
<gene>
    <name evidence="15" type="ORF">H2C83_00190</name>
</gene>
<evidence type="ECO:0000256" key="11">
    <source>
        <dbReference type="ARBA" id="ARBA00047944"/>
    </source>
</evidence>
<comment type="similarity">
    <text evidence="2 12">Belongs to the RNA methyltransferase RsmE family.</text>
</comment>
<evidence type="ECO:0000256" key="6">
    <source>
        <dbReference type="ARBA" id="ARBA00022552"/>
    </source>
</evidence>
<dbReference type="InterPro" id="IPR015947">
    <property type="entry name" value="PUA-like_sf"/>
</dbReference>
<organism evidence="15 16">
    <name type="scientific">Thermoactinomyces mirandus</name>
    <dbReference type="NCBI Taxonomy" id="2756294"/>
    <lineage>
        <taxon>Bacteria</taxon>
        <taxon>Bacillati</taxon>
        <taxon>Bacillota</taxon>
        <taxon>Bacilli</taxon>
        <taxon>Bacillales</taxon>
        <taxon>Thermoactinomycetaceae</taxon>
        <taxon>Thermoactinomyces</taxon>
    </lineage>
</organism>
<dbReference type="GO" id="GO:0070042">
    <property type="term" value="F:rRNA (uridine-N3-)-methyltransferase activity"/>
    <property type="evidence" value="ECO:0007669"/>
    <property type="project" value="TreeGrafter"/>
</dbReference>
<dbReference type="Gene3D" id="3.40.1280.10">
    <property type="match status" value="1"/>
</dbReference>
<dbReference type="Proteomes" id="UP000538292">
    <property type="component" value="Unassembled WGS sequence"/>
</dbReference>
<dbReference type="Gene3D" id="2.40.240.20">
    <property type="entry name" value="Hypothetical PUA domain-like, domain 1"/>
    <property type="match status" value="1"/>
</dbReference>
<sequence>MQRYFIPADVLNGSHVRLTGDEVHHIRNVMRNRPGDRIIVCFEDGYDYVCEIQDLNHHQIDCIVVEKFPSQGEPQTKITIAQSLVKGDKLEWIVQKGTEIGASSFQPFHSARSIVKINAPKEMKKRERWQRIAKEAAEQSHRGKVPAVLPVLPWNAILDKIEKFPLSLIAYEKGGIPINQAMAGSQADEILLLIGPEGGFTEDEVNGAHAKGAIPITLGPRILRTETAPLVALSCMLFYRNELGGE</sequence>
<feature type="domain" description="Ribosomal RNA small subunit methyltransferase E methyltransferase" evidence="13">
    <location>
        <begin position="75"/>
        <end position="236"/>
    </location>
</feature>
<evidence type="ECO:0000256" key="10">
    <source>
        <dbReference type="ARBA" id="ARBA00025699"/>
    </source>
</evidence>
<dbReference type="EMBL" id="JACEOL010000001">
    <property type="protein sequence ID" value="MBA4600767.1"/>
    <property type="molecule type" value="Genomic_DNA"/>
</dbReference>
<evidence type="ECO:0000256" key="8">
    <source>
        <dbReference type="ARBA" id="ARBA00022679"/>
    </source>
</evidence>
<evidence type="ECO:0000256" key="2">
    <source>
        <dbReference type="ARBA" id="ARBA00005528"/>
    </source>
</evidence>
<keyword evidence="9 12" id="KW-0949">S-adenosyl-L-methionine</keyword>
<comment type="caution">
    <text evidence="15">The sequence shown here is derived from an EMBL/GenBank/DDBJ whole genome shotgun (WGS) entry which is preliminary data.</text>
</comment>
<dbReference type="GO" id="GO:0005737">
    <property type="term" value="C:cytoplasm"/>
    <property type="evidence" value="ECO:0007669"/>
    <property type="project" value="UniProtKB-SubCell"/>
</dbReference>
<name>A0A7W1XPI3_9BACL</name>
<proteinExistence type="inferred from homology"/>
<keyword evidence="5 12" id="KW-0963">Cytoplasm</keyword>
<dbReference type="InterPro" id="IPR006700">
    <property type="entry name" value="RsmE"/>
</dbReference>
<dbReference type="InterPro" id="IPR046887">
    <property type="entry name" value="RsmE_PUA-like"/>
</dbReference>
<evidence type="ECO:0000256" key="1">
    <source>
        <dbReference type="ARBA" id="ARBA00004496"/>
    </source>
</evidence>
<protein>
    <recommendedName>
        <fullName evidence="4 12">Ribosomal RNA small subunit methyltransferase E</fullName>
        <ecNumber evidence="3 12">2.1.1.193</ecNumber>
    </recommendedName>
</protein>
<evidence type="ECO:0000259" key="14">
    <source>
        <dbReference type="Pfam" id="PF20260"/>
    </source>
</evidence>
<dbReference type="NCBIfam" id="NF008692">
    <property type="entry name" value="PRK11713.1-5"/>
    <property type="match status" value="1"/>
</dbReference>
<keyword evidence="6 12" id="KW-0698">rRNA processing</keyword>
<dbReference type="InterPro" id="IPR029028">
    <property type="entry name" value="Alpha/beta_knot_MTases"/>
</dbReference>
<evidence type="ECO:0000259" key="13">
    <source>
        <dbReference type="Pfam" id="PF04452"/>
    </source>
</evidence>
<dbReference type="SUPFAM" id="SSF88697">
    <property type="entry name" value="PUA domain-like"/>
    <property type="match status" value="1"/>
</dbReference>
<feature type="domain" description="Ribosomal RNA small subunit methyltransferase E PUA-like" evidence="14">
    <location>
        <begin position="18"/>
        <end position="64"/>
    </location>
</feature>
<evidence type="ECO:0000313" key="16">
    <source>
        <dbReference type="Proteomes" id="UP000538292"/>
    </source>
</evidence>
<evidence type="ECO:0000256" key="3">
    <source>
        <dbReference type="ARBA" id="ARBA00012328"/>
    </source>
</evidence>
<dbReference type="InterPro" id="IPR046886">
    <property type="entry name" value="RsmE_MTase_dom"/>
</dbReference>
<dbReference type="SUPFAM" id="SSF75217">
    <property type="entry name" value="alpha/beta knot"/>
    <property type="match status" value="1"/>
</dbReference>
<dbReference type="AlphaFoldDB" id="A0A7W1XPI3"/>
<evidence type="ECO:0000313" key="15">
    <source>
        <dbReference type="EMBL" id="MBA4600767.1"/>
    </source>
</evidence>
<dbReference type="CDD" id="cd18084">
    <property type="entry name" value="RsmE-like"/>
    <property type="match status" value="1"/>
</dbReference>
<dbReference type="GO" id="GO:0070475">
    <property type="term" value="P:rRNA base methylation"/>
    <property type="evidence" value="ECO:0007669"/>
    <property type="project" value="TreeGrafter"/>
</dbReference>
<evidence type="ECO:0000256" key="12">
    <source>
        <dbReference type="PIRNR" id="PIRNR015601"/>
    </source>
</evidence>
<dbReference type="EC" id="2.1.1.193" evidence="3 12"/>
<keyword evidence="7 12" id="KW-0489">Methyltransferase</keyword>
<evidence type="ECO:0000256" key="4">
    <source>
        <dbReference type="ARBA" id="ARBA00013673"/>
    </source>
</evidence>